<keyword evidence="6 7" id="KW-0479">Metal-binding</keyword>
<evidence type="ECO:0000256" key="4">
    <source>
        <dbReference type="ARBA" id="ARBA00022801"/>
    </source>
</evidence>
<comment type="function">
    <text evidence="6">Converts adenosine-3',5'-bisphosphate (PAP) to AMP.</text>
</comment>
<dbReference type="STRING" id="1855383.SAMN05216548_10673"/>
<organism evidence="8 9">
    <name type="scientific">Faunimonas pinastri</name>
    <dbReference type="NCBI Taxonomy" id="1855383"/>
    <lineage>
        <taxon>Bacteria</taxon>
        <taxon>Pseudomonadati</taxon>
        <taxon>Pseudomonadota</taxon>
        <taxon>Alphaproteobacteria</taxon>
        <taxon>Hyphomicrobiales</taxon>
        <taxon>Afifellaceae</taxon>
        <taxon>Faunimonas</taxon>
    </lineage>
</organism>
<dbReference type="InterPro" id="IPR006240">
    <property type="entry name" value="CysQ"/>
</dbReference>
<comment type="subcellular location">
    <subcellularLocation>
        <location evidence="6">Cell inner membrane</location>
        <topology evidence="6">Peripheral membrane protein</topology>
        <orientation evidence="6">Cytoplasmic side</orientation>
    </subcellularLocation>
</comment>
<gene>
    <name evidence="6" type="primary">cysQ</name>
    <name evidence="8" type="ORF">SAMN05216548_10673</name>
</gene>
<dbReference type="Proteomes" id="UP000199647">
    <property type="component" value="Unassembled WGS sequence"/>
</dbReference>
<evidence type="ECO:0000256" key="5">
    <source>
        <dbReference type="ARBA" id="ARBA00023136"/>
    </source>
</evidence>
<dbReference type="RefSeq" id="WP_092496442.1">
    <property type="nucleotide sequence ID" value="NZ_FOFG01000006.1"/>
</dbReference>
<feature type="binding site" evidence="6">
    <location>
        <position position="97"/>
    </location>
    <ligand>
        <name>Mg(2+)</name>
        <dbReference type="ChEBI" id="CHEBI:18420"/>
        <label>1</label>
    </ligand>
</feature>
<dbReference type="GO" id="GO:0000287">
    <property type="term" value="F:magnesium ion binding"/>
    <property type="evidence" value="ECO:0007669"/>
    <property type="project" value="UniProtKB-UniRule"/>
</dbReference>
<dbReference type="GO" id="GO:0050427">
    <property type="term" value="P:3'-phosphoadenosine 5'-phosphosulfate metabolic process"/>
    <property type="evidence" value="ECO:0007669"/>
    <property type="project" value="TreeGrafter"/>
</dbReference>
<reference evidence="8 9" key="1">
    <citation type="submission" date="2016-10" db="EMBL/GenBank/DDBJ databases">
        <authorList>
            <person name="de Groot N.N."/>
        </authorList>
    </citation>
    <scope>NUCLEOTIDE SEQUENCE [LARGE SCALE GENOMIC DNA]</scope>
    <source>
        <strain evidence="8 9">A52C2</strain>
    </source>
</reference>
<keyword evidence="4 6" id="KW-0378">Hydrolase</keyword>
<dbReference type="AlphaFoldDB" id="A0A1H9HKX4"/>
<proteinExistence type="inferred from homology"/>
<dbReference type="Pfam" id="PF00459">
    <property type="entry name" value="Inositol_P"/>
    <property type="match status" value="1"/>
</dbReference>
<protein>
    <recommendedName>
        <fullName evidence="6">3'(2'),5'-bisphosphate nucleotidase CysQ</fullName>
        <ecNumber evidence="6">3.1.3.7</ecNumber>
    </recommendedName>
    <alternativeName>
        <fullName evidence="6">3'(2'),5-bisphosphonucleoside 3'(2')-phosphohydrolase</fullName>
    </alternativeName>
    <alternativeName>
        <fullName evidence="6">3'-phosphoadenosine 5'-phosphate phosphatase</fullName>
        <shortName evidence="6">PAP phosphatase</shortName>
    </alternativeName>
</protein>
<evidence type="ECO:0000256" key="1">
    <source>
        <dbReference type="ARBA" id="ARBA00005289"/>
    </source>
</evidence>
<dbReference type="PRINTS" id="PR00377">
    <property type="entry name" value="IMPHPHTASES"/>
</dbReference>
<evidence type="ECO:0000256" key="2">
    <source>
        <dbReference type="ARBA" id="ARBA00022475"/>
    </source>
</evidence>
<feature type="binding site" evidence="6">
    <location>
        <position position="76"/>
    </location>
    <ligand>
        <name>Mg(2+)</name>
        <dbReference type="ChEBI" id="CHEBI:18420"/>
        <label>1</label>
    </ligand>
</feature>
<evidence type="ECO:0000256" key="6">
    <source>
        <dbReference type="HAMAP-Rule" id="MF_02095"/>
    </source>
</evidence>
<dbReference type="EMBL" id="FOFG01000006">
    <property type="protein sequence ID" value="SEQ62973.1"/>
    <property type="molecule type" value="Genomic_DNA"/>
</dbReference>
<keyword evidence="3 6" id="KW-0997">Cell inner membrane</keyword>
<feature type="binding site" evidence="7">
    <location>
        <position position="225"/>
    </location>
    <ligand>
        <name>Mg(2+)</name>
        <dbReference type="ChEBI" id="CHEBI:18420"/>
        <label>1</label>
        <note>catalytic</note>
    </ligand>
</feature>
<feature type="binding site" evidence="7">
    <location>
        <position position="98"/>
    </location>
    <ligand>
        <name>Mg(2+)</name>
        <dbReference type="ChEBI" id="CHEBI:18420"/>
        <label>1</label>
        <note>catalytic</note>
    </ligand>
</feature>
<keyword evidence="5 6" id="KW-0472">Membrane</keyword>
<dbReference type="Gene3D" id="3.40.190.80">
    <property type="match status" value="1"/>
</dbReference>
<feature type="binding site" evidence="6">
    <location>
        <position position="95"/>
    </location>
    <ligand>
        <name>Mg(2+)</name>
        <dbReference type="ChEBI" id="CHEBI:18420"/>
        <label>2</label>
    </ligand>
</feature>
<comment type="catalytic activity">
    <reaction evidence="6">
        <text>adenosine 3',5'-bisphosphate + H2O = AMP + phosphate</text>
        <dbReference type="Rhea" id="RHEA:10040"/>
        <dbReference type="ChEBI" id="CHEBI:15377"/>
        <dbReference type="ChEBI" id="CHEBI:43474"/>
        <dbReference type="ChEBI" id="CHEBI:58343"/>
        <dbReference type="ChEBI" id="CHEBI:456215"/>
        <dbReference type="EC" id="3.1.3.7"/>
    </reaction>
</comment>
<sequence>MAPISSQNTEPFDSDLNTLVQAALAGGRAAMAIYQTDFVVERKADASPVSIADRAAEEAILAALAEAFPDIPVVAEESYAEGHVPEVAGRFFLVDPLDGTKEFIARNGEFTVNIALIEDRVPVLGVVLAPAIGRAYAGGGTKAFAGSVDAGCGEIADWRPIRVRDWPDAPVVVASRSHSNPETEEMIGRTAAQTRRSIGSSLKFCLVAEGEADFYPRIGSVMEWDTAAGDAVLRAAGGMVVTRDGKPLLYGKTDRPGVENFRNPDYFALGDLSVLTRLSLAEAA</sequence>
<accession>A0A1H9HKX4</accession>
<keyword evidence="2 6" id="KW-1003">Cell membrane</keyword>
<dbReference type="Gene3D" id="3.30.540.10">
    <property type="entry name" value="Fructose-1,6-Bisphosphatase, subunit A, domain 1"/>
    <property type="match status" value="1"/>
</dbReference>
<keyword evidence="6 7" id="KW-0460">Magnesium</keyword>
<dbReference type="SUPFAM" id="SSF56655">
    <property type="entry name" value="Carbohydrate phosphatase"/>
    <property type="match status" value="1"/>
</dbReference>
<dbReference type="OrthoDB" id="9785695at2"/>
<evidence type="ECO:0000313" key="9">
    <source>
        <dbReference type="Proteomes" id="UP000199647"/>
    </source>
</evidence>
<dbReference type="PROSITE" id="PS00630">
    <property type="entry name" value="IMP_2"/>
    <property type="match status" value="1"/>
</dbReference>
<evidence type="ECO:0000256" key="7">
    <source>
        <dbReference type="PIRSR" id="PIRSR600760-2"/>
    </source>
</evidence>
<dbReference type="InterPro" id="IPR000760">
    <property type="entry name" value="Inositol_monophosphatase-like"/>
</dbReference>
<comment type="cofactor">
    <cofactor evidence="6 7">
        <name>Mg(2+)</name>
        <dbReference type="ChEBI" id="CHEBI:18420"/>
    </cofactor>
</comment>
<feature type="binding site" evidence="6">
    <location>
        <position position="225"/>
    </location>
    <ligand>
        <name>substrate</name>
    </ligand>
</feature>
<feature type="binding site" evidence="6">
    <location>
        <begin position="97"/>
        <end position="100"/>
    </location>
    <ligand>
        <name>substrate</name>
    </ligand>
</feature>
<feature type="binding site" evidence="7">
    <location>
        <position position="95"/>
    </location>
    <ligand>
        <name>Mg(2+)</name>
        <dbReference type="ChEBI" id="CHEBI:18420"/>
        <label>1</label>
        <note>catalytic</note>
    </ligand>
</feature>
<dbReference type="PANTHER" id="PTHR43028:SF5">
    <property type="entry name" value="3'(2'),5'-BISPHOSPHATE NUCLEOTIDASE 1"/>
    <property type="match status" value="1"/>
</dbReference>
<dbReference type="GO" id="GO:0008441">
    <property type="term" value="F:3'(2'),5'-bisphosphate nucleotidase activity"/>
    <property type="evidence" value="ECO:0007669"/>
    <property type="project" value="UniProtKB-UniRule"/>
</dbReference>
<keyword evidence="9" id="KW-1185">Reference proteome</keyword>
<dbReference type="PANTHER" id="PTHR43028">
    <property type="entry name" value="3'(2'),5'-BISPHOSPHATE NUCLEOTIDASE 1"/>
    <property type="match status" value="1"/>
</dbReference>
<evidence type="ECO:0000313" key="8">
    <source>
        <dbReference type="EMBL" id="SEQ62973.1"/>
    </source>
</evidence>
<feature type="binding site" evidence="6">
    <location>
        <position position="98"/>
    </location>
    <ligand>
        <name>Mg(2+)</name>
        <dbReference type="ChEBI" id="CHEBI:18420"/>
        <label>2</label>
    </ligand>
</feature>
<dbReference type="GO" id="GO:0000103">
    <property type="term" value="P:sulfate assimilation"/>
    <property type="evidence" value="ECO:0007669"/>
    <property type="project" value="TreeGrafter"/>
</dbReference>
<name>A0A1H9HKX4_9HYPH</name>
<dbReference type="NCBIfam" id="TIGR01331">
    <property type="entry name" value="bisphos_cysQ"/>
    <property type="match status" value="1"/>
</dbReference>
<feature type="binding site" evidence="6">
    <location>
        <position position="225"/>
    </location>
    <ligand>
        <name>Mg(2+)</name>
        <dbReference type="ChEBI" id="CHEBI:18420"/>
        <label>2</label>
    </ligand>
</feature>
<dbReference type="InterPro" id="IPR050725">
    <property type="entry name" value="CysQ/Inositol_MonoPase"/>
</dbReference>
<dbReference type="InterPro" id="IPR020550">
    <property type="entry name" value="Inositol_monophosphatase_CS"/>
</dbReference>
<comment type="similarity">
    <text evidence="1 6">Belongs to the inositol monophosphatase superfamily. CysQ family.</text>
</comment>
<dbReference type="GO" id="GO:0005886">
    <property type="term" value="C:plasma membrane"/>
    <property type="evidence" value="ECO:0007669"/>
    <property type="project" value="UniProtKB-SubCell"/>
</dbReference>
<evidence type="ECO:0000256" key="3">
    <source>
        <dbReference type="ARBA" id="ARBA00022519"/>
    </source>
</evidence>
<dbReference type="GO" id="GO:0046854">
    <property type="term" value="P:phosphatidylinositol phosphate biosynthetic process"/>
    <property type="evidence" value="ECO:0007669"/>
    <property type="project" value="InterPro"/>
</dbReference>
<feature type="binding site" evidence="6">
    <location>
        <position position="76"/>
    </location>
    <ligand>
        <name>substrate</name>
    </ligand>
</feature>
<dbReference type="CDD" id="cd01638">
    <property type="entry name" value="CysQ"/>
    <property type="match status" value="1"/>
</dbReference>
<feature type="binding site" evidence="7">
    <location>
        <position position="76"/>
    </location>
    <ligand>
        <name>Mg(2+)</name>
        <dbReference type="ChEBI" id="CHEBI:18420"/>
        <label>1</label>
        <note>catalytic</note>
    </ligand>
</feature>
<feature type="binding site" evidence="7">
    <location>
        <position position="97"/>
    </location>
    <ligand>
        <name>Mg(2+)</name>
        <dbReference type="ChEBI" id="CHEBI:18420"/>
        <label>1</label>
        <note>catalytic</note>
    </ligand>
</feature>
<dbReference type="EC" id="3.1.3.7" evidence="6"/>
<dbReference type="HAMAP" id="MF_02095">
    <property type="entry name" value="CysQ"/>
    <property type="match status" value="1"/>
</dbReference>
<feature type="binding site" evidence="6">
    <location>
        <position position="95"/>
    </location>
    <ligand>
        <name>Mg(2+)</name>
        <dbReference type="ChEBI" id="CHEBI:18420"/>
        <label>1</label>
    </ligand>
</feature>